<reference evidence="3 4" key="2">
    <citation type="journal article" date="2011" name="Stand. Genomic Sci.">
        <title>Complete genome sequence of Truepera radiovictrix type strain (RQ-24).</title>
        <authorList>
            <person name="Ivanova N."/>
            <person name="Rohde C."/>
            <person name="Munk C."/>
            <person name="Nolan M."/>
            <person name="Lucas S."/>
            <person name="Del Rio T.G."/>
            <person name="Tice H."/>
            <person name="Deshpande S."/>
            <person name="Cheng J.F."/>
            <person name="Tapia R."/>
            <person name="Han C."/>
            <person name="Goodwin L."/>
            <person name="Pitluck S."/>
            <person name="Liolios K."/>
            <person name="Mavromatis K."/>
            <person name="Mikhailova N."/>
            <person name="Pati A."/>
            <person name="Chen A."/>
            <person name="Palaniappan K."/>
            <person name="Land M."/>
            <person name="Hauser L."/>
            <person name="Chang Y.J."/>
            <person name="Jeffries C.D."/>
            <person name="Brambilla E."/>
            <person name="Rohde M."/>
            <person name="Goker M."/>
            <person name="Tindall B.J."/>
            <person name="Woyke T."/>
            <person name="Bristow J."/>
            <person name="Eisen J.A."/>
            <person name="Markowitz V."/>
            <person name="Hugenholtz P."/>
            <person name="Kyrpides N.C."/>
            <person name="Klenk H.P."/>
            <person name="Lapidus A."/>
        </authorList>
    </citation>
    <scope>NUCLEOTIDE SEQUENCE [LARGE SCALE GENOMIC DNA]</scope>
    <source>
        <strain evidence="4">DSM 17093 / CIP 108686 / LMG 22925 / RQ-24</strain>
    </source>
</reference>
<dbReference type="AlphaFoldDB" id="D7CR25"/>
<dbReference type="GO" id="GO:0016799">
    <property type="term" value="F:hydrolase activity, hydrolyzing N-glycosyl compounds"/>
    <property type="evidence" value="ECO:0007669"/>
    <property type="project" value="InterPro"/>
</dbReference>
<evidence type="ECO:0000313" key="3">
    <source>
        <dbReference type="EMBL" id="ADI13425.1"/>
    </source>
</evidence>
<evidence type="ECO:0000256" key="1">
    <source>
        <dbReference type="SAM" id="MobiDB-lite"/>
    </source>
</evidence>
<organism evidence="3 4">
    <name type="scientific">Truepera radiovictrix (strain DSM 17093 / CIP 108686 / LMG 22925 / RQ-24)</name>
    <dbReference type="NCBI Taxonomy" id="649638"/>
    <lineage>
        <taxon>Bacteria</taxon>
        <taxon>Thermotogati</taxon>
        <taxon>Deinococcota</taxon>
        <taxon>Deinococci</taxon>
        <taxon>Trueperales</taxon>
        <taxon>Trueperaceae</taxon>
        <taxon>Truepera</taxon>
    </lineage>
</organism>
<dbReference type="SUPFAM" id="SSF53590">
    <property type="entry name" value="Nucleoside hydrolase"/>
    <property type="match status" value="1"/>
</dbReference>
<dbReference type="HOGENOM" id="CLU_055874_0_0_0"/>
<protein>
    <submittedName>
        <fullName evidence="3">Inosine/uridine-preferring nucleoside hydrolase</fullName>
    </submittedName>
</protein>
<evidence type="ECO:0000256" key="2">
    <source>
        <dbReference type="SAM" id="SignalP"/>
    </source>
</evidence>
<dbReference type="STRING" id="649638.Trad_0285"/>
<dbReference type="eggNOG" id="COG1957">
    <property type="taxonomic scope" value="Bacteria"/>
</dbReference>
<dbReference type="Proteomes" id="UP000000379">
    <property type="component" value="Chromosome"/>
</dbReference>
<feature type="signal peptide" evidence="2">
    <location>
        <begin position="1"/>
        <end position="20"/>
    </location>
</feature>
<reference evidence="4" key="1">
    <citation type="submission" date="2010-05" db="EMBL/GenBank/DDBJ databases">
        <title>The complete genome of Truepera radiovictris DSM 17093.</title>
        <authorList>
            <consortium name="US DOE Joint Genome Institute (JGI-PGF)"/>
            <person name="Lucas S."/>
            <person name="Copeland A."/>
            <person name="Lapidus A."/>
            <person name="Glavina del Rio T."/>
            <person name="Dalin E."/>
            <person name="Tice H."/>
            <person name="Bruce D."/>
            <person name="Goodwin L."/>
            <person name="Pitluck S."/>
            <person name="Kyrpides N."/>
            <person name="Mavromatis K."/>
            <person name="Ovchinnikova G."/>
            <person name="Munk A.C."/>
            <person name="Detter J.C."/>
            <person name="Han C."/>
            <person name="Tapia R."/>
            <person name="Land M."/>
            <person name="Hauser L."/>
            <person name="Markowitz V."/>
            <person name="Cheng J.-F."/>
            <person name="Hugenholtz P."/>
            <person name="Woyke T."/>
            <person name="Wu D."/>
            <person name="Tindall B."/>
            <person name="Pomrenke H.G."/>
            <person name="Brambilla E."/>
            <person name="Klenk H.-P."/>
            <person name="Eisen J.A."/>
        </authorList>
    </citation>
    <scope>NUCLEOTIDE SEQUENCE [LARGE SCALE GENOMIC DNA]</scope>
    <source>
        <strain evidence="4">DSM 17093 / CIP 108686 / LMG 22925 / RQ-24</strain>
    </source>
</reference>
<dbReference type="Gene3D" id="3.90.245.10">
    <property type="entry name" value="Ribonucleoside hydrolase-like"/>
    <property type="match status" value="1"/>
</dbReference>
<dbReference type="PANTHER" id="PTHR43264:SF1">
    <property type="entry name" value="INOSINE_URIDINE-PREFERRING NUCLEOSIDE HYDROLASE DOMAIN-CONTAINING PROTEIN"/>
    <property type="match status" value="1"/>
</dbReference>
<feature type="chain" id="PRO_5003094390" evidence="2">
    <location>
        <begin position="21"/>
        <end position="379"/>
    </location>
</feature>
<dbReference type="InterPro" id="IPR036452">
    <property type="entry name" value="Ribo_hydro-like"/>
</dbReference>
<dbReference type="EMBL" id="CP002049">
    <property type="protein sequence ID" value="ADI13425.1"/>
    <property type="molecule type" value="Genomic_DNA"/>
</dbReference>
<feature type="compositionally biased region" description="Acidic residues" evidence="1">
    <location>
        <begin position="47"/>
        <end position="56"/>
    </location>
</feature>
<gene>
    <name evidence="3" type="ordered locus">Trad_0285</name>
</gene>
<accession>D7CR25</accession>
<feature type="region of interest" description="Disordered" evidence="1">
    <location>
        <begin position="28"/>
        <end position="61"/>
    </location>
</feature>
<name>D7CR25_TRURR</name>
<dbReference type="OrthoDB" id="128573at2"/>
<dbReference type="RefSeq" id="WP_013176805.1">
    <property type="nucleotide sequence ID" value="NC_014221.1"/>
</dbReference>
<keyword evidence="2" id="KW-0732">Signal</keyword>
<keyword evidence="3" id="KW-0378">Hydrolase</keyword>
<dbReference type="KEGG" id="tra:Trad_0285"/>
<sequence length="379" mass="41918">MKHTPLRKALALTLPLFFLAACGEVDDLLTPDPPPVEEPSDPTPPDPIDEPGEPEEPPAGGVRVIYDTDYGIDVDDVGALAVLHALADMDEVTILGVVSNVADPFAPPAIDVVNTYYGRPDIPIGLTDRPYYAEAYPYWREHDPRFIEDMALRFPHNTPMDGSVPTATEVYRELLAAQPDNSVTIVSVGFLQNLSDLLNSGPDEHSPLDGRTLIQQKVRELSLMGGHYPSSNNDLYLSGGREMDSRYAIDVIENWPTVINFNTGPTCHEVLNGATLTATTPETNPVRFAYEQFFDGPSRNRNAWDLCSVLYAVRGLWGPEGQYFDVIETEQLTLTTTGFNEWIDEDDPRHHRLIRVMPEDELSAILEALLTQPPANPGP</sequence>
<dbReference type="PROSITE" id="PS51257">
    <property type="entry name" value="PROKAR_LIPOPROTEIN"/>
    <property type="match status" value="1"/>
</dbReference>
<keyword evidence="4" id="KW-1185">Reference proteome</keyword>
<dbReference type="PANTHER" id="PTHR43264">
    <property type="match status" value="1"/>
</dbReference>
<proteinExistence type="predicted"/>
<feature type="compositionally biased region" description="Pro residues" evidence="1">
    <location>
        <begin position="31"/>
        <end position="46"/>
    </location>
</feature>
<evidence type="ECO:0000313" key="4">
    <source>
        <dbReference type="Proteomes" id="UP000000379"/>
    </source>
</evidence>